<reference evidence="2 3" key="1">
    <citation type="submission" date="2021-03" db="EMBL/GenBank/DDBJ databases">
        <title>Genomic Encyclopedia of Type Strains, Phase IV (KMG-IV): sequencing the most valuable type-strain genomes for metagenomic binning, comparative biology and taxonomic classification.</title>
        <authorList>
            <person name="Goeker M."/>
        </authorList>
    </citation>
    <scope>NUCLEOTIDE SEQUENCE [LARGE SCALE GENOMIC DNA]</scope>
    <source>
        <strain evidence="2 3">DSM 26675</strain>
    </source>
</reference>
<comment type="caution">
    <text evidence="2">The sequence shown here is derived from an EMBL/GenBank/DDBJ whole genome shotgun (WGS) entry which is preliminary data.</text>
</comment>
<evidence type="ECO:0000256" key="1">
    <source>
        <dbReference type="SAM" id="Coils"/>
    </source>
</evidence>
<feature type="coiled-coil region" evidence="1">
    <location>
        <begin position="76"/>
        <end position="103"/>
    </location>
</feature>
<evidence type="ECO:0000313" key="2">
    <source>
        <dbReference type="EMBL" id="MBP2239564.1"/>
    </source>
</evidence>
<dbReference type="EMBL" id="JAGIKZ010000001">
    <property type="protein sequence ID" value="MBP2239564.1"/>
    <property type="molecule type" value="Genomic_DNA"/>
</dbReference>
<keyword evidence="1" id="KW-0175">Coiled coil</keyword>
<gene>
    <name evidence="2" type="ORF">J2Z40_000117</name>
</gene>
<sequence>MKRKERKDILSNNNQANDLAAQLLKNQDSLDFGSLMNMANHLLKDDSLMEMVEELGNSNHQVPRNQSRNINPSTDFSILQQQMDELRTEITQIKKDIAGLKKQNPSLLDLGMKVVNTTSGNLFKGFSLLQGARSLLK</sequence>
<accession>A0ABS4RB61</accession>
<dbReference type="RefSeq" id="WP_066394840.1">
    <property type="nucleotide sequence ID" value="NZ_JAGIKZ010000001.1"/>
</dbReference>
<keyword evidence="3" id="KW-1185">Reference proteome</keyword>
<protein>
    <submittedName>
        <fullName evidence="2">Uncharacterized protein</fullName>
    </submittedName>
</protein>
<name>A0ABS4RB61_9BACI</name>
<evidence type="ECO:0000313" key="3">
    <source>
        <dbReference type="Proteomes" id="UP001519293"/>
    </source>
</evidence>
<proteinExistence type="predicted"/>
<dbReference type="Proteomes" id="UP001519293">
    <property type="component" value="Unassembled WGS sequence"/>
</dbReference>
<organism evidence="2 3">
    <name type="scientific">Cytobacillus eiseniae</name>
    <dbReference type="NCBI Taxonomy" id="762947"/>
    <lineage>
        <taxon>Bacteria</taxon>
        <taxon>Bacillati</taxon>
        <taxon>Bacillota</taxon>
        <taxon>Bacilli</taxon>
        <taxon>Bacillales</taxon>
        <taxon>Bacillaceae</taxon>
        <taxon>Cytobacillus</taxon>
    </lineage>
</organism>